<sequence length="438" mass="48656">MSDPFKKRKADVLSRLSESSASSGRGASTGWTTCPLCGRHSQKKFALGRGIAAHLHAVHTPWKPGKVERKKRRRLEQRSSAEAARRDQASSSFISDTKETNDEWIPTEQQIDEWNQKVLKIITEIEAQAVLCADGVLSVIPTNSTTNVHMVPAGLDRNGSKSKDYRESLPEFLRAAAEGTLSILEKMYEEAKKSGGKASVIALLHTRDRHLSTAEHWAAGSGHLLCLQWIVTKQQEYLVEETSHHRNKMRRRDGKTALHYAARNGHLPCIQYLVEECDYEINLASGDGTTPFHLACFGAHLDVAKYLLRKGGDRVAHISNDWNCSPAHWVAMTKNDSIKEVIRFCEFLKAEVGVSFVAVQKQGHSPLHKAAQRLNRAIVEWLLQSIEEGGAGLSTSELRSASQPDNGGHSPWDIWRSVGGDDEFGLFIETKLKAIPAE</sequence>
<dbReference type="EMBL" id="BDSP01000285">
    <property type="protein sequence ID" value="GAX29154.1"/>
    <property type="molecule type" value="Genomic_DNA"/>
</dbReference>
<reference evidence="5 6" key="1">
    <citation type="journal article" date="2015" name="Plant Cell">
        <title>Oil accumulation by the oleaginous diatom Fistulifera solaris as revealed by the genome and transcriptome.</title>
        <authorList>
            <person name="Tanaka T."/>
            <person name="Maeda Y."/>
            <person name="Veluchamy A."/>
            <person name="Tanaka M."/>
            <person name="Abida H."/>
            <person name="Marechal E."/>
            <person name="Bowler C."/>
            <person name="Muto M."/>
            <person name="Sunaga Y."/>
            <person name="Tanaka M."/>
            <person name="Yoshino T."/>
            <person name="Taniguchi T."/>
            <person name="Fukuda Y."/>
            <person name="Nemoto M."/>
            <person name="Matsumoto M."/>
            <person name="Wong P.S."/>
            <person name="Aburatani S."/>
            <person name="Fujibuchi W."/>
        </authorList>
    </citation>
    <scope>NUCLEOTIDE SEQUENCE [LARGE SCALE GENOMIC DNA]</scope>
    <source>
        <strain evidence="5 6">JPCC DA0580</strain>
    </source>
</reference>
<dbReference type="InterPro" id="IPR002110">
    <property type="entry name" value="Ankyrin_rpt"/>
</dbReference>
<feature type="compositionally biased region" description="Low complexity" evidence="4">
    <location>
        <begin position="13"/>
        <end position="28"/>
    </location>
</feature>
<dbReference type="Pfam" id="PF12796">
    <property type="entry name" value="Ank_2"/>
    <property type="match status" value="1"/>
</dbReference>
<organism evidence="5 6">
    <name type="scientific">Fistulifera solaris</name>
    <name type="common">Oleaginous diatom</name>
    <dbReference type="NCBI Taxonomy" id="1519565"/>
    <lineage>
        <taxon>Eukaryota</taxon>
        <taxon>Sar</taxon>
        <taxon>Stramenopiles</taxon>
        <taxon>Ochrophyta</taxon>
        <taxon>Bacillariophyta</taxon>
        <taxon>Bacillariophyceae</taxon>
        <taxon>Bacillariophycidae</taxon>
        <taxon>Naviculales</taxon>
        <taxon>Naviculaceae</taxon>
        <taxon>Fistulifera</taxon>
    </lineage>
</organism>
<dbReference type="PROSITE" id="PS50297">
    <property type="entry name" value="ANK_REP_REGION"/>
    <property type="match status" value="2"/>
</dbReference>
<evidence type="ECO:0000256" key="3">
    <source>
        <dbReference type="PROSITE-ProRule" id="PRU00023"/>
    </source>
</evidence>
<feature type="region of interest" description="Disordered" evidence="4">
    <location>
        <begin position="1"/>
        <end position="33"/>
    </location>
</feature>
<dbReference type="PANTHER" id="PTHR24198:SF165">
    <property type="entry name" value="ANKYRIN REPEAT-CONTAINING PROTEIN-RELATED"/>
    <property type="match status" value="1"/>
</dbReference>
<evidence type="ECO:0000256" key="2">
    <source>
        <dbReference type="ARBA" id="ARBA00023043"/>
    </source>
</evidence>
<evidence type="ECO:0000256" key="1">
    <source>
        <dbReference type="ARBA" id="ARBA00022737"/>
    </source>
</evidence>
<dbReference type="InParanoid" id="A0A1Z5KS56"/>
<dbReference type="PANTHER" id="PTHR24198">
    <property type="entry name" value="ANKYRIN REPEAT AND PROTEIN KINASE DOMAIN-CONTAINING PROTEIN"/>
    <property type="match status" value="1"/>
</dbReference>
<dbReference type="Proteomes" id="UP000198406">
    <property type="component" value="Unassembled WGS sequence"/>
</dbReference>
<gene>
    <name evidence="5" type="ORF">FisN_7Hh246</name>
</gene>
<feature type="compositionally biased region" description="Basic and acidic residues" evidence="4">
    <location>
        <begin position="76"/>
        <end position="88"/>
    </location>
</feature>
<feature type="region of interest" description="Disordered" evidence="4">
    <location>
        <begin position="62"/>
        <end position="102"/>
    </location>
</feature>
<evidence type="ECO:0000256" key="4">
    <source>
        <dbReference type="SAM" id="MobiDB-lite"/>
    </source>
</evidence>
<evidence type="ECO:0000313" key="6">
    <source>
        <dbReference type="Proteomes" id="UP000198406"/>
    </source>
</evidence>
<dbReference type="OrthoDB" id="43922at2759"/>
<dbReference type="SUPFAM" id="SSF48403">
    <property type="entry name" value="Ankyrin repeat"/>
    <property type="match status" value="1"/>
</dbReference>
<evidence type="ECO:0000313" key="5">
    <source>
        <dbReference type="EMBL" id="GAX29154.1"/>
    </source>
</evidence>
<feature type="repeat" description="ANK" evidence="3">
    <location>
        <begin position="287"/>
        <end position="313"/>
    </location>
</feature>
<comment type="caution">
    <text evidence="5">The sequence shown here is derived from an EMBL/GenBank/DDBJ whole genome shotgun (WGS) entry which is preliminary data.</text>
</comment>
<proteinExistence type="predicted"/>
<accession>A0A1Z5KS56</accession>
<dbReference type="AlphaFoldDB" id="A0A1Z5KS56"/>
<keyword evidence="6" id="KW-1185">Reference proteome</keyword>
<dbReference type="SMART" id="SM00248">
    <property type="entry name" value="ANK"/>
    <property type="match status" value="4"/>
</dbReference>
<protein>
    <submittedName>
        <fullName evidence="5">Uncharacterized protein</fullName>
    </submittedName>
</protein>
<dbReference type="Gene3D" id="1.25.40.20">
    <property type="entry name" value="Ankyrin repeat-containing domain"/>
    <property type="match status" value="1"/>
</dbReference>
<name>A0A1Z5KS56_FISSO</name>
<feature type="repeat" description="ANK" evidence="3">
    <location>
        <begin position="253"/>
        <end position="275"/>
    </location>
</feature>
<dbReference type="PROSITE" id="PS50088">
    <property type="entry name" value="ANK_REPEAT"/>
    <property type="match status" value="2"/>
</dbReference>
<keyword evidence="2 3" id="KW-0040">ANK repeat</keyword>
<keyword evidence="1" id="KW-0677">Repeat</keyword>
<dbReference type="InterPro" id="IPR036770">
    <property type="entry name" value="Ankyrin_rpt-contain_sf"/>
</dbReference>